<dbReference type="GO" id="GO:0004788">
    <property type="term" value="F:thiamine diphosphokinase activity"/>
    <property type="evidence" value="ECO:0007669"/>
    <property type="project" value="UniProtKB-UniRule"/>
</dbReference>
<dbReference type="Pfam" id="PF04265">
    <property type="entry name" value="TPK_B1_binding"/>
    <property type="match status" value="1"/>
</dbReference>
<dbReference type="InterPro" id="IPR007371">
    <property type="entry name" value="TPK_catalytic"/>
</dbReference>
<dbReference type="PANTHER" id="PTHR41299">
    <property type="entry name" value="THIAMINE PYROPHOSPHOKINASE"/>
    <property type="match status" value="1"/>
</dbReference>
<sequence length="211" mass="23000">MKTYTILLDGDLQVTPRLLAGIRKSNVIVADGAIRYVRPLGVTPELWVGDFDSADPALMVKYRNIERRSFPVAKDKTDGELAIDFALERGANRIILCGALGGKRSDHAFFHFVHALAMKQNDIDVLLTSGNEEGYAILPGHYSFDFPAGTIFSIIGFDDLGGLTIEGAKWPLCRKNVPFGSSLTLSNEVVGQLHLTLSSGRAILVAQFNAH</sequence>
<dbReference type="GO" id="GO:0016301">
    <property type="term" value="F:kinase activity"/>
    <property type="evidence" value="ECO:0007669"/>
    <property type="project" value="UniProtKB-KW"/>
</dbReference>
<dbReference type="GO" id="GO:0030975">
    <property type="term" value="F:thiamine binding"/>
    <property type="evidence" value="ECO:0007669"/>
    <property type="project" value="InterPro"/>
</dbReference>
<dbReference type="Proteomes" id="UP000187344">
    <property type="component" value="Unassembled WGS sequence"/>
</dbReference>
<dbReference type="InterPro" id="IPR053149">
    <property type="entry name" value="TPK"/>
</dbReference>
<proteinExistence type="predicted"/>
<keyword evidence="8" id="KW-1185">Reference proteome</keyword>
<organism evidence="7 8">
    <name type="scientific">Bartonella apis</name>
    <dbReference type="NCBI Taxonomy" id="1686310"/>
    <lineage>
        <taxon>Bacteria</taxon>
        <taxon>Pseudomonadati</taxon>
        <taxon>Pseudomonadota</taxon>
        <taxon>Alphaproteobacteria</taxon>
        <taxon>Hyphomicrobiales</taxon>
        <taxon>Bartonellaceae</taxon>
        <taxon>Bartonella</taxon>
    </lineage>
</organism>
<keyword evidence="4" id="KW-0067">ATP-binding</keyword>
<dbReference type="CDD" id="cd07995">
    <property type="entry name" value="TPK"/>
    <property type="match status" value="1"/>
</dbReference>
<keyword evidence="3 7" id="KW-0418">Kinase</keyword>
<evidence type="ECO:0000256" key="1">
    <source>
        <dbReference type="ARBA" id="ARBA00022679"/>
    </source>
</evidence>
<dbReference type="EC" id="2.7.6.2" evidence="5"/>
<dbReference type="PANTHER" id="PTHR41299:SF1">
    <property type="entry name" value="THIAMINE PYROPHOSPHOKINASE"/>
    <property type="match status" value="1"/>
</dbReference>
<dbReference type="NCBIfam" id="TIGR01378">
    <property type="entry name" value="thi_PPkinase"/>
    <property type="match status" value="1"/>
</dbReference>
<dbReference type="InterPro" id="IPR036759">
    <property type="entry name" value="TPK_catalytic_sf"/>
</dbReference>
<dbReference type="SMART" id="SM00983">
    <property type="entry name" value="TPK_B1_binding"/>
    <property type="match status" value="1"/>
</dbReference>
<dbReference type="RefSeq" id="WP_075869340.1">
    <property type="nucleotide sequence ID" value="NZ_CALYQA010000002.1"/>
</dbReference>
<dbReference type="InterPro" id="IPR036371">
    <property type="entry name" value="TPK_B1-bd_sf"/>
</dbReference>
<evidence type="ECO:0000256" key="3">
    <source>
        <dbReference type="ARBA" id="ARBA00022777"/>
    </source>
</evidence>
<name>A0A1R0FB25_9HYPH</name>
<keyword evidence="1 7" id="KW-0808">Transferase</keyword>
<accession>A0A1R0FB25</accession>
<reference evidence="7 8" key="1">
    <citation type="submission" date="2016-12" db="EMBL/GenBank/DDBJ databases">
        <title>Comparative genomics of Bartonella apis.</title>
        <authorList>
            <person name="Engel P."/>
        </authorList>
    </citation>
    <scope>NUCLEOTIDE SEQUENCE [LARGE SCALE GENOMIC DNA]</scope>
    <source>
        <strain evidence="7 8">PEB0149</strain>
    </source>
</reference>
<dbReference type="GO" id="GO:0005524">
    <property type="term" value="F:ATP binding"/>
    <property type="evidence" value="ECO:0007669"/>
    <property type="project" value="UniProtKB-KW"/>
</dbReference>
<evidence type="ECO:0000256" key="4">
    <source>
        <dbReference type="ARBA" id="ARBA00022840"/>
    </source>
</evidence>
<dbReference type="SUPFAM" id="SSF63999">
    <property type="entry name" value="Thiamin pyrophosphokinase, catalytic domain"/>
    <property type="match status" value="1"/>
</dbReference>
<feature type="domain" description="Thiamin pyrophosphokinase thiamin-binding" evidence="6">
    <location>
        <begin position="140"/>
        <end position="203"/>
    </location>
</feature>
<dbReference type="EMBL" id="LXYT01000001">
    <property type="protein sequence ID" value="OLY44184.1"/>
    <property type="molecule type" value="Genomic_DNA"/>
</dbReference>
<dbReference type="Pfam" id="PF04263">
    <property type="entry name" value="TPK_catalytic"/>
    <property type="match status" value="1"/>
</dbReference>
<dbReference type="AlphaFoldDB" id="A0A1R0FB25"/>
<dbReference type="OrthoDB" id="9804377at2"/>
<protein>
    <recommendedName>
        <fullName evidence="5">Thiamine diphosphokinase</fullName>
        <ecNumber evidence="5">2.7.6.2</ecNumber>
    </recommendedName>
</protein>
<gene>
    <name evidence="7" type="ORF">PEB0149_016510</name>
</gene>
<dbReference type="InterPro" id="IPR006282">
    <property type="entry name" value="Thi_PPkinase"/>
</dbReference>
<keyword evidence="2" id="KW-0547">Nucleotide-binding</keyword>
<evidence type="ECO:0000256" key="2">
    <source>
        <dbReference type="ARBA" id="ARBA00022741"/>
    </source>
</evidence>
<dbReference type="SUPFAM" id="SSF63862">
    <property type="entry name" value="Thiamin pyrophosphokinase, substrate-binding domain"/>
    <property type="match status" value="1"/>
</dbReference>
<evidence type="ECO:0000259" key="6">
    <source>
        <dbReference type="SMART" id="SM00983"/>
    </source>
</evidence>
<dbReference type="GO" id="GO:0006772">
    <property type="term" value="P:thiamine metabolic process"/>
    <property type="evidence" value="ECO:0007669"/>
    <property type="project" value="UniProtKB-UniRule"/>
</dbReference>
<dbReference type="GO" id="GO:0009229">
    <property type="term" value="P:thiamine diphosphate biosynthetic process"/>
    <property type="evidence" value="ECO:0007669"/>
    <property type="project" value="InterPro"/>
</dbReference>
<evidence type="ECO:0000256" key="5">
    <source>
        <dbReference type="NCBIfam" id="TIGR01378"/>
    </source>
</evidence>
<comment type="caution">
    <text evidence="7">The sequence shown here is derived from an EMBL/GenBank/DDBJ whole genome shotgun (WGS) entry which is preliminary data.</text>
</comment>
<evidence type="ECO:0000313" key="8">
    <source>
        <dbReference type="Proteomes" id="UP000187344"/>
    </source>
</evidence>
<dbReference type="InterPro" id="IPR007373">
    <property type="entry name" value="Thiamin_PyroPKinase_B1-bd"/>
</dbReference>
<dbReference type="Gene3D" id="3.40.50.10240">
    <property type="entry name" value="Thiamin pyrophosphokinase, catalytic domain"/>
    <property type="match status" value="1"/>
</dbReference>
<evidence type="ECO:0000313" key="7">
    <source>
        <dbReference type="EMBL" id="OLY44184.1"/>
    </source>
</evidence>